<evidence type="ECO:0000256" key="5">
    <source>
        <dbReference type="ARBA" id="ARBA00023163"/>
    </source>
</evidence>
<dbReference type="InterPro" id="IPR000838">
    <property type="entry name" value="RNA_pol_sigma70_ECF_CS"/>
</dbReference>
<dbReference type="Gene3D" id="1.10.10.10">
    <property type="entry name" value="Winged helix-like DNA-binding domain superfamily/Winged helix DNA-binding domain"/>
    <property type="match status" value="1"/>
</dbReference>
<dbReference type="InterPro" id="IPR013324">
    <property type="entry name" value="RNA_pol_sigma_r3/r4-like"/>
</dbReference>
<feature type="domain" description="RNA polymerase sigma-70 region 2" evidence="7">
    <location>
        <begin position="63"/>
        <end position="131"/>
    </location>
</feature>
<evidence type="ECO:0000256" key="4">
    <source>
        <dbReference type="ARBA" id="ARBA00023125"/>
    </source>
</evidence>
<dbReference type="CDD" id="cd06171">
    <property type="entry name" value="Sigma70_r4"/>
    <property type="match status" value="1"/>
</dbReference>
<dbReference type="Proteomes" id="UP001368270">
    <property type="component" value="Unassembled WGS sequence"/>
</dbReference>
<evidence type="ECO:0000259" key="8">
    <source>
        <dbReference type="Pfam" id="PF08281"/>
    </source>
</evidence>
<dbReference type="InterPro" id="IPR007627">
    <property type="entry name" value="RNA_pol_sigma70_r2"/>
</dbReference>
<dbReference type="InterPro" id="IPR013249">
    <property type="entry name" value="RNA_pol_sigma70_r4_t2"/>
</dbReference>
<name>A0ABU8QEJ2_9RHOB</name>
<protein>
    <recommendedName>
        <fullName evidence="6">RNA polymerase sigma factor</fullName>
    </recommendedName>
</protein>
<evidence type="ECO:0000313" key="10">
    <source>
        <dbReference type="Proteomes" id="UP001368270"/>
    </source>
</evidence>
<evidence type="ECO:0000313" key="9">
    <source>
        <dbReference type="EMBL" id="MEJ5217829.1"/>
    </source>
</evidence>
<evidence type="ECO:0000259" key="7">
    <source>
        <dbReference type="Pfam" id="PF04542"/>
    </source>
</evidence>
<dbReference type="Pfam" id="PF08281">
    <property type="entry name" value="Sigma70_r4_2"/>
    <property type="match status" value="1"/>
</dbReference>
<dbReference type="InterPro" id="IPR036388">
    <property type="entry name" value="WH-like_DNA-bd_sf"/>
</dbReference>
<dbReference type="Pfam" id="PF04542">
    <property type="entry name" value="Sigma70_r2"/>
    <property type="match status" value="1"/>
</dbReference>
<dbReference type="SUPFAM" id="SSF88946">
    <property type="entry name" value="Sigma2 domain of RNA polymerase sigma factors"/>
    <property type="match status" value="1"/>
</dbReference>
<keyword evidence="4 6" id="KW-0238">DNA-binding</keyword>
<dbReference type="NCBIfam" id="TIGR02937">
    <property type="entry name" value="sigma70-ECF"/>
    <property type="match status" value="1"/>
</dbReference>
<dbReference type="SUPFAM" id="SSF88659">
    <property type="entry name" value="Sigma3 and sigma4 domains of RNA polymerase sigma factors"/>
    <property type="match status" value="1"/>
</dbReference>
<proteinExistence type="inferred from homology"/>
<dbReference type="Gene3D" id="1.10.1740.10">
    <property type="match status" value="1"/>
</dbReference>
<evidence type="ECO:0000256" key="6">
    <source>
        <dbReference type="RuleBase" id="RU000716"/>
    </source>
</evidence>
<reference evidence="9 10" key="1">
    <citation type="submission" date="2024-03" db="EMBL/GenBank/DDBJ databases">
        <title>Cognatishimia coralii sp. nov., a marine bacterium isolated from coral surrounding seawater.</title>
        <authorList>
            <person name="Liu X."/>
            <person name="Liu S."/>
            <person name="Sun H."/>
            <person name="Zhang Y."/>
        </authorList>
    </citation>
    <scope>NUCLEOTIDE SEQUENCE [LARGE SCALE GENOMIC DNA]</scope>
    <source>
        <strain evidence="9 10">D5M38</strain>
    </source>
</reference>
<keyword evidence="3 6" id="KW-0731">Sigma factor</keyword>
<keyword evidence="2 6" id="KW-0805">Transcription regulation</keyword>
<comment type="similarity">
    <text evidence="1 6">Belongs to the sigma-70 factor family. ECF subfamily.</text>
</comment>
<evidence type="ECO:0000256" key="3">
    <source>
        <dbReference type="ARBA" id="ARBA00023082"/>
    </source>
</evidence>
<keyword evidence="5 6" id="KW-0804">Transcription</keyword>
<dbReference type="PANTHER" id="PTHR43133:SF62">
    <property type="entry name" value="RNA POLYMERASE SIGMA FACTOR SIGZ"/>
    <property type="match status" value="1"/>
</dbReference>
<organism evidence="9 10">
    <name type="scientific">Cognatishimia coralii</name>
    <dbReference type="NCBI Taxonomy" id="3083254"/>
    <lineage>
        <taxon>Bacteria</taxon>
        <taxon>Pseudomonadati</taxon>
        <taxon>Pseudomonadota</taxon>
        <taxon>Alphaproteobacteria</taxon>
        <taxon>Rhodobacterales</taxon>
        <taxon>Paracoccaceae</taxon>
        <taxon>Cognatishimia</taxon>
    </lineage>
</organism>
<evidence type="ECO:0000256" key="1">
    <source>
        <dbReference type="ARBA" id="ARBA00010641"/>
    </source>
</evidence>
<comment type="caution">
    <text evidence="9">The sequence shown here is derived from an EMBL/GenBank/DDBJ whole genome shotgun (WGS) entry which is preliminary data.</text>
</comment>
<dbReference type="EMBL" id="JBBGAZ010000002">
    <property type="protein sequence ID" value="MEJ5217829.1"/>
    <property type="molecule type" value="Genomic_DNA"/>
</dbReference>
<accession>A0ABU8QEJ2</accession>
<dbReference type="InterPro" id="IPR014284">
    <property type="entry name" value="RNA_pol_sigma-70_dom"/>
</dbReference>
<sequence>MRNLDMLTLDQIKTKDLEGAQIAPAGVVSSKDKRAVVAKGYSDQTGWMIAVRDARDKAAFGLLFDYYAPRLKGFVMRSGTGNAQAEEIVQDVMLTVWRKAHLFDPQRAQVSSWIYQVARNRQIDIIRRESRPVPEELKPPDSTDEDASQIIALDQEAQQLRQALARLKPGQREMVEKAYLGDLTHAEIKAETGLPLGTIKSRIRLGLEKLRHELKDLRSP</sequence>
<keyword evidence="10" id="KW-1185">Reference proteome</keyword>
<dbReference type="InterPro" id="IPR013325">
    <property type="entry name" value="RNA_pol_sigma_r2"/>
</dbReference>
<feature type="domain" description="RNA polymerase sigma factor 70 region 4 type 2" evidence="8">
    <location>
        <begin position="158"/>
        <end position="210"/>
    </location>
</feature>
<evidence type="ECO:0000256" key="2">
    <source>
        <dbReference type="ARBA" id="ARBA00023015"/>
    </source>
</evidence>
<dbReference type="InterPro" id="IPR039425">
    <property type="entry name" value="RNA_pol_sigma-70-like"/>
</dbReference>
<dbReference type="PROSITE" id="PS01063">
    <property type="entry name" value="SIGMA70_ECF"/>
    <property type="match status" value="1"/>
</dbReference>
<dbReference type="PANTHER" id="PTHR43133">
    <property type="entry name" value="RNA POLYMERASE ECF-TYPE SIGMA FACTO"/>
    <property type="match status" value="1"/>
</dbReference>
<gene>
    <name evidence="9" type="ORF">WG622_06225</name>
</gene>